<proteinExistence type="predicted"/>
<dbReference type="RefSeq" id="WP_358347535.1">
    <property type="nucleotide sequence ID" value="NZ_JBEZFP010000002.1"/>
</dbReference>
<organism evidence="1 2">
    <name type="scientific">Streptodolium elevatio</name>
    <dbReference type="NCBI Taxonomy" id="3157996"/>
    <lineage>
        <taxon>Bacteria</taxon>
        <taxon>Bacillati</taxon>
        <taxon>Actinomycetota</taxon>
        <taxon>Actinomycetes</taxon>
        <taxon>Kitasatosporales</taxon>
        <taxon>Streptomycetaceae</taxon>
        <taxon>Streptodolium</taxon>
    </lineage>
</organism>
<gene>
    <name evidence="1" type="ORF">AB0C36_01485</name>
</gene>
<accession>A0ABV3D8T9</accession>
<dbReference type="NCBIfam" id="TIGR04267">
    <property type="entry name" value="mod_HExxH"/>
    <property type="match status" value="1"/>
</dbReference>
<dbReference type="Proteomes" id="UP001551482">
    <property type="component" value="Unassembled WGS sequence"/>
</dbReference>
<keyword evidence="2" id="KW-1185">Reference proteome</keyword>
<evidence type="ECO:0000313" key="1">
    <source>
        <dbReference type="EMBL" id="MEU8132160.1"/>
    </source>
</evidence>
<protein>
    <submittedName>
        <fullName evidence="1">HEXXH motif-containing putative peptide modification protein</fullName>
    </submittedName>
</protein>
<name>A0ABV3D8T9_9ACTN</name>
<dbReference type="EMBL" id="JBEZFP010000002">
    <property type="protein sequence ID" value="MEU8132160.1"/>
    <property type="molecule type" value="Genomic_DNA"/>
</dbReference>
<reference evidence="1 2" key="1">
    <citation type="submission" date="2024-06" db="EMBL/GenBank/DDBJ databases">
        <title>The Natural Products Discovery Center: Release of the First 8490 Sequenced Strains for Exploring Actinobacteria Biosynthetic Diversity.</title>
        <authorList>
            <person name="Kalkreuter E."/>
            <person name="Kautsar S.A."/>
            <person name="Yang D."/>
            <person name="Bader C.D."/>
            <person name="Teijaro C.N."/>
            <person name="Fluegel L."/>
            <person name="Davis C.M."/>
            <person name="Simpson J.R."/>
            <person name="Lauterbach L."/>
            <person name="Steele A.D."/>
            <person name="Gui C."/>
            <person name="Meng S."/>
            <person name="Li G."/>
            <person name="Viehrig K."/>
            <person name="Ye F."/>
            <person name="Su P."/>
            <person name="Kiefer A.F."/>
            <person name="Nichols A."/>
            <person name="Cepeda A.J."/>
            <person name="Yan W."/>
            <person name="Fan B."/>
            <person name="Jiang Y."/>
            <person name="Adhikari A."/>
            <person name="Zheng C.-J."/>
            <person name="Schuster L."/>
            <person name="Cowan T.M."/>
            <person name="Smanski M.J."/>
            <person name="Chevrette M.G."/>
            <person name="De Carvalho L.P.S."/>
            <person name="Shen B."/>
        </authorList>
    </citation>
    <scope>NUCLEOTIDE SEQUENCE [LARGE SCALE GENOMIC DNA]</scope>
    <source>
        <strain evidence="1 2">NPDC048946</strain>
    </source>
</reference>
<sequence length="276" mass="30055">MASHMAVTPAPAVAAAEYCLAHHALEGAESAARNGDTATFNWYREHPDGNALALAIATDVGPRVVVAPDLRRLPRSTISETPYYVIGPQSSAAPAGLRELAESAFAAGYAAGFGELLGAHAVVVCFLRRKVLGDTLDSWTITRLPGTVFCDHVGDPVVLARDLVHEAAHNWLNDAFAATSCRISDESCFYSPWKRTSRPAFGFLHACWAFPLTMIYAARVLGETDSDVHRFLAAYLDQQRRRLAQTIDDHARALALVTDTELRHRLAAVYREALTL</sequence>
<comment type="caution">
    <text evidence="1">The sequence shown here is derived from an EMBL/GenBank/DDBJ whole genome shotgun (WGS) entry which is preliminary data.</text>
</comment>
<evidence type="ECO:0000313" key="2">
    <source>
        <dbReference type="Proteomes" id="UP001551482"/>
    </source>
</evidence>
<dbReference type="InterPro" id="IPR026337">
    <property type="entry name" value="AKG_HExxH"/>
</dbReference>